<keyword evidence="7" id="KW-0168">Coated pit</keyword>
<dbReference type="AlphaFoldDB" id="A0A0E0BML2"/>
<evidence type="ECO:0000256" key="5">
    <source>
        <dbReference type="ARBA" id="ARBA00022737"/>
    </source>
</evidence>
<evidence type="ECO:0000256" key="9">
    <source>
        <dbReference type="ARBA" id="ARBA00062251"/>
    </source>
</evidence>
<dbReference type="InterPro" id="IPR011990">
    <property type="entry name" value="TPR-like_helical_dom_sf"/>
</dbReference>
<reference evidence="11" key="1">
    <citation type="submission" date="2015-04" db="UniProtKB">
        <authorList>
            <consortium name="EnsemblPlants"/>
        </authorList>
    </citation>
    <scope>IDENTIFICATION</scope>
</reference>
<dbReference type="Proteomes" id="UP000026961">
    <property type="component" value="Chromosome 12"/>
</dbReference>
<evidence type="ECO:0000313" key="12">
    <source>
        <dbReference type="Proteomes" id="UP000026961"/>
    </source>
</evidence>
<keyword evidence="8" id="KW-0968">Cytoplasmic vesicle</keyword>
<feature type="repeat" description="CHCR" evidence="10">
    <location>
        <begin position="829"/>
        <end position="975"/>
    </location>
</feature>
<evidence type="ECO:0000313" key="11">
    <source>
        <dbReference type="EnsemblPlants" id="OGLUM12G00140.1"/>
    </source>
</evidence>
<dbReference type="FunFam" id="1.25.40.10:FF:000005">
    <property type="entry name" value="Clathrin heavy chain"/>
    <property type="match status" value="1"/>
</dbReference>
<dbReference type="GO" id="GO:0071439">
    <property type="term" value="C:clathrin complex"/>
    <property type="evidence" value="ECO:0007669"/>
    <property type="project" value="InterPro"/>
</dbReference>
<comment type="function">
    <text evidence="1">Clathrin is the major protein of the polyhedral coat of coated pits and vesicles.</text>
</comment>
<dbReference type="InterPro" id="IPR012331">
    <property type="entry name" value="Clathrin_H-chain_linker"/>
</dbReference>
<organism evidence="11">
    <name type="scientific">Oryza glumipatula</name>
    <dbReference type="NCBI Taxonomy" id="40148"/>
    <lineage>
        <taxon>Eukaryota</taxon>
        <taxon>Viridiplantae</taxon>
        <taxon>Streptophyta</taxon>
        <taxon>Embryophyta</taxon>
        <taxon>Tracheophyta</taxon>
        <taxon>Spermatophyta</taxon>
        <taxon>Magnoliopsida</taxon>
        <taxon>Liliopsida</taxon>
        <taxon>Poales</taxon>
        <taxon>Poaceae</taxon>
        <taxon>BOP clade</taxon>
        <taxon>Oryzoideae</taxon>
        <taxon>Oryzeae</taxon>
        <taxon>Oryzinae</taxon>
        <taxon>Oryza</taxon>
    </lineage>
</organism>
<dbReference type="GO" id="GO:0009507">
    <property type="term" value="C:chloroplast"/>
    <property type="evidence" value="ECO:0007669"/>
    <property type="project" value="TreeGrafter"/>
</dbReference>
<dbReference type="GO" id="GO:0032051">
    <property type="term" value="F:clathrin light chain binding"/>
    <property type="evidence" value="ECO:0007669"/>
    <property type="project" value="InterPro"/>
</dbReference>
<dbReference type="GO" id="GO:0006898">
    <property type="term" value="P:receptor-mediated endocytosis"/>
    <property type="evidence" value="ECO:0007669"/>
    <property type="project" value="TreeGrafter"/>
</dbReference>
<evidence type="ECO:0000256" key="8">
    <source>
        <dbReference type="ARBA" id="ARBA00023329"/>
    </source>
</evidence>
<dbReference type="Pfam" id="PF00637">
    <property type="entry name" value="Clathrin"/>
    <property type="match status" value="5"/>
</dbReference>
<dbReference type="InterPro" id="IPR000547">
    <property type="entry name" value="Clathrin_H-chain/VPS_repeat"/>
</dbReference>
<comment type="similarity">
    <text evidence="4">Belongs to the clathrin heavy chain family.</text>
</comment>
<evidence type="ECO:0000256" key="3">
    <source>
        <dbReference type="ARBA" id="ARBA00004277"/>
    </source>
</evidence>
<dbReference type="EnsemblPlants" id="OGLUM12G00140.1">
    <property type="protein sequence ID" value="OGLUM12G00140.1"/>
    <property type="gene ID" value="OGLUM12G00140"/>
</dbReference>
<feature type="repeat" description="CHCR" evidence="10">
    <location>
        <begin position="138"/>
        <end position="284"/>
    </location>
</feature>
<dbReference type="InterPro" id="IPR055358">
    <property type="entry name" value="CHCR"/>
</dbReference>
<proteinExistence type="inferred from homology"/>
<comment type="subunit">
    <text evidence="9">Clathrin triskelions, composed of 3 heavy chains and 3 light chains, are the basic subunits of the clathrin coat.</text>
</comment>
<evidence type="ECO:0000256" key="7">
    <source>
        <dbReference type="ARBA" id="ARBA00023176"/>
    </source>
</evidence>
<dbReference type="InterPro" id="IPR016341">
    <property type="entry name" value="Clathrin_heavy_chain"/>
</dbReference>
<reference evidence="11" key="2">
    <citation type="submission" date="2018-05" db="EMBL/GenBank/DDBJ databases">
        <title>OgluRS3 (Oryza glumaepatula Reference Sequence Version 3).</title>
        <authorList>
            <person name="Zhang J."/>
            <person name="Kudrna D."/>
            <person name="Lee S."/>
            <person name="Talag J."/>
            <person name="Welchert J."/>
            <person name="Wing R.A."/>
        </authorList>
    </citation>
    <scope>NUCLEOTIDE SEQUENCE [LARGE SCALE GENOMIC DNA]</scope>
</reference>
<dbReference type="GO" id="GO:0009506">
    <property type="term" value="C:plasmodesma"/>
    <property type="evidence" value="ECO:0007669"/>
    <property type="project" value="TreeGrafter"/>
</dbReference>
<name>A0A0E0BML2_9ORYZ</name>
<feature type="repeat" description="CHCR" evidence="10">
    <location>
        <begin position="683"/>
        <end position="824"/>
    </location>
</feature>
<dbReference type="PROSITE" id="PS50236">
    <property type="entry name" value="CHCR"/>
    <property type="match status" value="5"/>
</dbReference>
<evidence type="ECO:0000256" key="2">
    <source>
        <dbReference type="ARBA" id="ARBA00004180"/>
    </source>
</evidence>
<evidence type="ECO:0000256" key="6">
    <source>
        <dbReference type="ARBA" id="ARBA00023136"/>
    </source>
</evidence>
<keyword evidence="12" id="KW-1185">Reference proteome</keyword>
<dbReference type="InterPro" id="IPR016024">
    <property type="entry name" value="ARM-type_fold"/>
</dbReference>
<dbReference type="HOGENOM" id="CLU_002136_0_0_1"/>
<comment type="subcellular location">
    <subcellularLocation>
        <location evidence="2">Cytoplasmic vesicle membrane</location>
        <topology evidence="2">Peripheral membrane protein</topology>
        <orientation evidence="2">Cytoplasmic side</orientation>
    </subcellularLocation>
    <subcellularLocation>
        <location evidence="3">Membrane</location>
        <location evidence="3">Coated pit</location>
        <topology evidence="3">Peripheral membrane protein</topology>
        <orientation evidence="3">Cytoplasmic side</orientation>
    </subcellularLocation>
</comment>
<protein>
    <recommendedName>
        <fullName evidence="13">Clathrin heavy chain linker core motif domain-containing protein</fullName>
    </recommendedName>
</protein>
<dbReference type="STRING" id="40148.A0A0E0BML2"/>
<dbReference type="GO" id="GO:0030659">
    <property type="term" value="C:cytoplasmic vesicle membrane"/>
    <property type="evidence" value="ECO:0007669"/>
    <property type="project" value="UniProtKB-SubCell"/>
</dbReference>
<dbReference type="Gramene" id="OGLUM12G00140.1">
    <property type="protein sequence ID" value="OGLUM12G00140.1"/>
    <property type="gene ID" value="OGLUM12G00140"/>
</dbReference>
<dbReference type="GO" id="GO:0006886">
    <property type="term" value="P:intracellular protein transport"/>
    <property type="evidence" value="ECO:0007669"/>
    <property type="project" value="UniProtKB-UniRule"/>
</dbReference>
<dbReference type="GO" id="GO:0005886">
    <property type="term" value="C:plasma membrane"/>
    <property type="evidence" value="ECO:0007669"/>
    <property type="project" value="TreeGrafter"/>
</dbReference>
<feature type="repeat" description="CHCR" evidence="10">
    <location>
        <begin position="534"/>
        <end position="679"/>
    </location>
</feature>
<keyword evidence="5" id="KW-0677">Repeat</keyword>
<dbReference type="FunFam" id="1.25.40.10:FF:000002">
    <property type="entry name" value="Clathrin heavy chain"/>
    <property type="match status" value="1"/>
</dbReference>
<dbReference type="PIRSF" id="PIRSF002290">
    <property type="entry name" value="Clathrin_H_chain"/>
    <property type="match status" value="1"/>
</dbReference>
<sequence length="1016" mass="116276">MQSVPVQAGQTPPLLQYFGTLLTRGKLNAYESLELSRLVVNQNKKNLLENWLAEDKLECSEELGDLVKTVDNDLALKIYIKARATPKVVAAFAERREFDKILIYSKQVGYTPDYLFLLQTILRTDPQGAVNFALMMSQMEGGCPVDYNTITDLFLQRNMIREATAFLLDVLKPNLPEHAFLQTKVLEINLVTYPNVADAILANGMFSHYDRPRVAQLCEKAGLYLRALQHYTELPDIKRVMVNTHAIEPQALVEFFGTLSREWALECMKDLLLVNLRGNLQIVVQAAKEYSEQLGVDACIKLFEQFKSYEGLYFFLGAYLTKLPDARPLINVCDRFGFVPDLTHYLYTNNMLRYIEGYVQKVNPGNAPLVVGQLLDDECPEDFIKGLILSVRSLLPVEPLVDECEKRNRLRLLTQFLEHLVSEGSQDVHVHNALGKIIIDSNNNPEHFLTTNPFYDSRVVGKYCEKRDPTLAVVAYRRGQCDDELINVTNKNSLFKLQARYVVERMDGDLWDKVLQPENEYRRQLIDQVVSTALPESKSPEQVSAAVKAFMTADLPHELIELLEKIVLQNSAFSGNFNLQNLLILTAIKADPSRVMDYVNRLDNFDGPAVGEVAVEAQLFEEAFAIFKKFNLNVQAVNVLLDNIQSIERAEEFAFRVEEDAVWSQVAKAQLREGLVSEAIESFIRADDATHFLDVIRAAEEANVYDDLVKYLLMVRQKAREPKVDGELIFAYAKIDRLSDIEEFILMPNVANLQNVGDRLYDEELYEAAKIIYAFISNWAKLAVTLVKLKQFQGAVDAARKANSAKTWKEVCFACVDAEEFRLAQICGLNIIVQVDDLEEVSEYYQNRGCFNELISLMESGLGLERAHMGIFTELGVLYARYRPEKLMEHIKLFSTRLNIPKLIRACDEQQHWKELTYLYIQYDEFDNAATTIMNHSPDAWDHMQFKDVAVKVANVELYYKAVHFYLQEHPDLINDLLNVLALRLDHTRVVDIMRKVCFLWQGLLLVYQFCSVSKF</sequence>
<dbReference type="PANTHER" id="PTHR10292">
    <property type="entry name" value="CLATHRIN HEAVY CHAIN RELATED"/>
    <property type="match status" value="1"/>
</dbReference>
<keyword evidence="6" id="KW-0472">Membrane</keyword>
<evidence type="ECO:0000256" key="1">
    <source>
        <dbReference type="ARBA" id="ARBA00003913"/>
    </source>
</evidence>
<feature type="repeat" description="CHCR" evidence="10">
    <location>
        <begin position="388"/>
        <end position="527"/>
    </location>
</feature>
<dbReference type="FunFam" id="1.25.40.10:FF:000001">
    <property type="entry name" value="Clathrin heavy chain"/>
    <property type="match status" value="1"/>
</dbReference>
<evidence type="ECO:0008006" key="13">
    <source>
        <dbReference type="Google" id="ProtNLM"/>
    </source>
</evidence>
<dbReference type="SMART" id="SM00299">
    <property type="entry name" value="CLH"/>
    <property type="match status" value="6"/>
</dbReference>
<dbReference type="GO" id="GO:0005905">
    <property type="term" value="C:clathrin-coated pit"/>
    <property type="evidence" value="ECO:0007669"/>
    <property type="project" value="UniProtKB-KW"/>
</dbReference>
<dbReference type="Gene3D" id="1.25.40.30">
    <property type="match status" value="1"/>
</dbReference>
<dbReference type="Gene3D" id="1.25.40.10">
    <property type="entry name" value="Tetratricopeptide repeat domain"/>
    <property type="match status" value="3"/>
</dbReference>
<dbReference type="PANTHER" id="PTHR10292:SF1">
    <property type="entry name" value="CLATHRIN HEAVY CHAIN"/>
    <property type="match status" value="1"/>
</dbReference>
<accession>A0A0E0BML2</accession>
<dbReference type="eggNOG" id="KOG0985">
    <property type="taxonomic scope" value="Eukaryota"/>
</dbReference>
<dbReference type="GO" id="GO:0005794">
    <property type="term" value="C:Golgi apparatus"/>
    <property type="evidence" value="ECO:0007669"/>
    <property type="project" value="TreeGrafter"/>
</dbReference>
<evidence type="ECO:0000256" key="4">
    <source>
        <dbReference type="ARBA" id="ARBA00009535"/>
    </source>
</evidence>
<dbReference type="SUPFAM" id="SSF48371">
    <property type="entry name" value="ARM repeat"/>
    <property type="match status" value="5"/>
</dbReference>
<evidence type="ECO:0000256" key="10">
    <source>
        <dbReference type="PROSITE-ProRule" id="PRU01006"/>
    </source>
</evidence>